<protein>
    <submittedName>
        <fullName evidence="1">Uncharacterized protein</fullName>
    </submittedName>
</protein>
<comment type="caution">
    <text evidence="1">The sequence shown here is derived from an EMBL/GenBank/DDBJ whole genome shotgun (WGS) entry which is preliminary data.</text>
</comment>
<accession>A0A931A6Q0</accession>
<dbReference type="AlphaFoldDB" id="A0A931A6Q0"/>
<dbReference type="Proteomes" id="UP000605361">
    <property type="component" value="Unassembled WGS sequence"/>
</dbReference>
<organism evidence="1 2">
    <name type="scientific">Nonomuraea cypriaca</name>
    <dbReference type="NCBI Taxonomy" id="1187855"/>
    <lineage>
        <taxon>Bacteria</taxon>
        <taxon>Bacillati</taxon>
        <taxon>Actinomycetota</taxon>
        <taxon>Actinomycetes</taxon>
        <taxon>Streptosporangiales</taxon>
        <taxon>Streptosporangiaceae</taxon>
        <taxon>Nonomuraea</taxon>
    </lineage>
</organism>
<sequence length="51" mass="5248">MKIVSAAGSDPNAISWTYNSVPAEGVDISGIQNRCRVEGFGGGEALEPAPQ</sequence>
<proteinExistence type="predicted"/>
<gene>
    <name evidence="1" type="ORF">ITP53_09705</name>
</gene>
<keyword evidence="2" id="KW-1185">Reference proteome</keyword>
<name>A0A931A6Q0_9ACTN</name>
<evidence type="ECO:0000313" key="2">
    <source>
        <dbReference type="Proteomes" id="UP000605361"/>
    </source>
</evidence>
<reference evidence="1" key="1">
    <citation type="submission" date="2020-11" db="EMBL/GenBank/DDBJ databases">
        <title>Whole-genome analyses of Nonomuraea sp. K274.</title>
        <authorList>
            <person name="Veyisoglu A."/>
        </authorList>
    </citation>
    <scope>NUCLEOTIDE SEQUENCE</scope>
    <source>
        <strain evidence="1">K274</strain>
    </source>
</reference>
<dbReference type="EMBL" id="JADOGI010000021">
    <property type="protein sequence ID" value="MBF8186015.1"/>
    <property type="molecule type" value="Genomic_DNA"/>
</dbReference>
<dbReference type="RefSeq" id="WP_195895038.1">
    <property type="nucleotide sequence ID" value="NZ_JADOGI010000021.1"/>
</dbReference>
<evidence type="ECO:0000313" key="1">
    <source>
        <dbReference type="EMBL" id="MBF8186015.1"/>
    </source>
</evidence>